<dbReference type="OrthoDB" id="281083at2"/>
<proteinExistence type="predicted"/>
<sequence>MDRGNHLDGKIEYLNTNLDLRSTDDLTALTQHFEQSGVDCLHVCQGSDGLWYATLETIDHETENRDRGGNYQEPEPNIAAFLNTIESLPKELYRVWQGCELREFNIGYDCGNEPWSFNQGLSNTLLSRIANVGVSLRWTLYPERCSETHAQQAN</sequence>
<keyword evidence="2" id="KW-1185">Reference proteome</keyword>
<organism evidence="1 2">
    <name type="scientific">Calycomorphotria hydatis</name>
    <dbReference type="NCBI Taxonomy" id="2528027"/>
    <lineage>
        <taxon>Bacteria</taxon>
        <taxon>Pseudomonadati</taxon>
        <taxon>Planctomycetota</taxon>
        <taxon>Planctomycetia</taxon>
        <taxon>Planctomycetales</taxon>
        <taxon>Planctomycetaceae</taxon>
        <taxon>Calycomorphotria</taxon>
    </lineage>
</organism>
<accession>A0A517TF56</accession>
<gene>
    <name evidence="1" type="ORF">V22_42760</name>
</gene>
<evidence type="ECO:0000313" key="2">
    <source>
        <dbReference type="Proteomes" id="UP000319976"/>
    </source>
</evidence>
<reference evidence="1 2" key="1">
    <citation type="submission" date="2019-02" db="EMBL/GenBank/DDBJ databases">
        <title>Deep-cultivation of Planctomycetes and their phenomic and genomic characterization uncovers novel biology.</title>
        <authorList>
            <person name="Wiegand S."/>
            <person name="Jogler M."/>
            <person name="Boedeker C."/>
            <person name="Pinto D."/>
            <person name="Vollmers J."/>
            <person name="Rivas-Marin E."/>
            <person name="Kohn T."/>
            <person name="Peeters S.H."/>
            <person name="Heuer A."/>
            <person name="Rast P."/>
            <person name="Oberbeckmann S."/>
            <person name="Bunk B."/>
            <person name="Jeske O."/>
            <person name="Meyerdierks A."/>
            <person name="Storesund J.E."/>
            <person name="Kallscheuer N."/>
            <person name="Luecker S."/>
            <person name="Lage O.M."/>
            <person name="Pohl T."/>
            <person name="Merkel B.J."/>
            <person name="Hornburger P."/>
            <person name="Mueller R.-W."/>
            <person name="Bruemmer F."/>
            <person name="Labrenz M."/>
            <person name="Spormann A.M."/>
            <person name="Op den Camp H."/>
            <person name="Overmann J."/>
            <person name="Amann R."/>
            <person name="Jetten M.S.M."/>
            <person name="Mascher T."/>
            <person name="Medema M.H."/>
            <person name="Devos D.P."/>
            <person name="Kaster A.-K."/>
            <person name="Ovreas L."/>
            <person name="Rohde M."/>
            <person name="Galperin M.Y."/>
            <person name="Jogler C."/>
        </authorList>
    </citation>
    <scope>NUCLEOTIDE SEQUENCE [LARGE SCALE GENOMIC DNA]</scope>
    <source>
        <strain evidence="1 2">V22</strain>
    </source>
</reference>
<evidence type="ECO:0008006" key="3">
    <source>
        <dbReference type="Google" id="ProtNLM"/>
    </source>
</evidence>
<dbReference type="AlphaFoldDB" id="A0A517TF56"/>
<dbReference type="KEGG" id="chya:V22_42760"/>
<evidence type="ECO:0000313" key="1">
    <source>
        <dbReference type="EMBL" id="QDT67004.1"/>
    </source>
</evidence>
<dbReference type="EMBL" id="CP036316">
    <property type="protein sequence ID" value="QDT67004.1"/>
    <property type="molecule type" value="Genomic_DNA"/>
</dbReference>
<dbReference type="RefSeq" id="WP_145266603.1">
    <property type="nucleotide sequence ID" value="NZ_CP036316.1"/>
</dbReference>
<protein>
    <recommendedName>
        <fullName evidence="3">DUF4279 domain-containing protein</fullName>
    </recommendedName>
</protein>
<dbReference type="Proteomes" id="UP000319976">
    <property type="component" value="Chromosome"/>
</dbReference>
<name>A0A517TF56_9PLAN</name>